<reference evidence="1" key="1">
    <citation type="journal article" date="2020" name="Fungal Divers.">
        <title>Resolving the Mortierellaceae phylogeny through synthesis of multi-gene phylogenetics and phylogenomics.</title>
        <authorList>
            <person name="Vandepol N."/>
            <person name="Liber J."/>
            <person name="Desiro A."/>
            <person name="Na H."/>
            <person name="Kennedy M."/>
            <person name="Barry K."/>
            <person name="Grigoriev I.V."/>
            <person name="Miller A.N."/>
            <person name="O'Donnell K."/>
            <person name="Stajich J.E."/>
            <person name="Bonito G."/>
        </authorList>
    </citation>
    <scope>NUCLEOTIDE SEQUENCE</scope>
    <source>
        <strain evidence="1">BC1065</strain>
    </source>
</reference>
<feature type="non-terminal residue" evidence="1">
    <location>
        <position position="60"/>
    </location>
</feature>
<comment type="caution">
    <text evidence="1">The sequence shown here is derived from an EMBL/GenBank/DDBJ whole genome shotgun (WGS) entry which is preliminary data.</text>
</comment>
<organism evidence="1 2">
    <name type="scientific">Actinomortierella ambigua</name>
    <dbReference type="NCBI Taxonomy" id="1343610"/>
    <lineage>
        <taxon>Eukaryota</taxon>
        <taxon>Fungi</taxon>
        <taxon>Fungi incertae sedis</taxon>
        <taxon>Mucoromycota</taxon>
        <taxon>Mortierellomycotina</taxon>
        <taxon>Mortierellomycetes</taxon>
        <taxon>Mortierellales</taxon>
        <taxon>Mortierellaceae</taxon>
        <taxon>Actinomortierella</taxon>
    </lineage>
</organism>
<name>A0A9P6PUG6_9FUNG</name>
<dbReference type="OrthoDB" id="10488388at2759"/>
<proteinExistence type="predicted"/>
<gene>
    <name evidence="1" type="ORF">DFQ27_008174</name>
</gene>
<evidence type="ECO:0000313" key="1">
    <source>
        <dbReference type="EMBL" id="KAG0252276.1"/>
    </source>
</evidence>
<sequence>MNSKEVSLGPFGKVSTKETHDCQRCCYVLGDKSLKGFPVINGTHLLNGTDAIPVKNASIG</sequence>
<protein>
    <submittedName>
        <fullName evidence="1">Uncharacterized protein</fullName>
    </submittedName>
</protein>
<dbReference type="Proteomes" id="UP000807716">
    <property type="component" value="Unassembled WGS sequence"/>
</dbReference>
<evidence type="ECO:0000313" key="2">
    <source>
        <dbReference type="Proteomes" id="UP000807716"/>
    </source>
</evidence>
<dbReference type="AlphaFoldDB" id="A0A9P6PUG6"/>
<accession>A0A9P6PUG6</accession>
<keyword evidence="2" id="KW-1185">Reference proteome</keyword>
<dbReference type="EMBL" id="JAAAJB010000678">
    <property type="protein sequence ID" value="KAG0252276.1"/>
    <property type="molecule type" value="Genomic_DNA"/>
</dbReference>